<comment type="similarity">
    <text evidence="8">Belongs to the ribonucleoside diphosphate reductase large chain family.</text>
</comment>
<dbReference type="InterPro" id="IPR030934">
    <property type="entry name" value="Intein_C"/>
</dbReference>
<dbReference type="GO" id="GO:0004519">
    <property type="term" value="F:endonuclease activity"/>
    <property type="evidence" value="ECO:0007669"/>
    <property type="project" value="InterPro"/>
</dbReference>
<feature type="domain" description="DOD-type homing endonuclease" evidence="10">
    <location>
        <begin position="412"/>
        <end position="623"/>
    </location>
</feature>
<proteinExistence type="inferred from homology"/>
<comment type="caution">
    <text evidence="11">The sequence shown here is derived from an EMBL/GenBank/DDBJ whole genome shotgun (WGS) entry which is preliminary data.</text>
</comment>
<dbReference type="EC" id="1.17.4.1" evidence="8"/>
<gene>
    <name evidence="11" type="ORF">DFR45_103159</name>
</gene>
<dbReference type="InterPro" id="IPR036844">
    <property type="entry name" value="Hint_dom_sf"/>
</dbReference>
<dbReference type="InterPro" id="IPR004860">
    <property type="entry name" value="LAGLIDADG_dom"/>
</dbReference>
<feature type="region of interest" description="Disordered" evidence="9">
    <location>
        <begin position="508"/>
        <end position="538"/>
    </location>
</feature>
<evidence type="ECO:0000256" key="4">
    <source>
        <dbReference type="ARBA" id="ARBA00023000"/>
    </source>
</evidence>
<dbReference type="InterPro" id="IPR050862">
    <property type="entry name" value="RdRp_reductase_class-2"/>
</dbReference>
<dbReference type="InterPro" id="IPR006142">
    <property type="entry name" value="INTEIN"/>
</dbReference>
<dbReference type="InterPro" id="IPR027434">
    <property type="entry name" value="Homing_endonucl"/>
</dbReference>
<keyword evidence="4" id="KW-0651">Protein splicing</keyword>
<comment type="cofactor">
    <cofactor evidence="1">
        <name>adenosylcob(III)alamin</name>
        <dbReference type="ChEBI" id="CHEBI:18408"/>
    </cofactor>
</comment>
<keyword evidence="3" id="KW-0068">Autocatalytic cleavage</keyword>
<keyword evidence="2" id="KW-0846">Cobalamin</keyword>
<keyword evidence="12" id="KW-1185">Reference proteome</keyword>
<keyword evidence="6 8" id="KW-0215">Deoxyribonucleotide synthesis</keyword>
<evidence type="ECO:0000259" key="10">
    <source>
        <dbReference type="PROSITE" id="PS50819"/>
    </source>
</evidence>
<dbReference type="InterPro" id="IPR003587">
    <property type="entry name" value="Hint_dom_N"/>
</dbReference>
<dbReference type="SUPFAM" id="SSF51294">
    <property type="entry name" value="Hedgehog/intein (Hint) domain"/>
    <property type="match status" value="1"/>
</dbReference>
<evidence type="ECO:0000256" key="6">
    <source>
        <dbReference type="ARBA" id="ARBA00023116"/>
    </source>
</evidence>
<evidence type="ECO:0000313" key="11">
    <source>
        <dbReference type="EMBL" id="RCX10174.1"/>
    </source>
</evidence>
<evidence type="ECO:0000256" key="2">
    <source>
        <dbReference type="ARBA" id="ARBA00022628"/>
    </source>
</evidence>
<dbReference type="Gene3D" id="2.170.16.10">
    <property type="entry name" value="Hedgehog/Intein (Hint) domain"/>
    <property type="match status" value="1"/>
</dbReference>
<evidence type="ECO:0000256" key="7">
    <source>
        <dbReference type="ARBA" id="ARBA00023285"/>
    </source>
</evidence>
<comment type="catalytic activity">
    <reaction evidence="8">
        <text>a 2'-deoxyribonucleoside 5'-diphosphate + [thioredoxin]-disulfide + H2O = a ribonucleoside 5'-diphosphate + [thioredoxin]-dithiol</text>
        <dbReference type="Rhea" id="RHEA:23252"/>
        <dbReference type="Rhea" id="RHEA-COMP:10698"/>
        <dbReference type="Rhea" id="RHEA-COMP:10700"/>
        <dbReference type="ChEBI" id="CHEBI:15377"/>
        <dbReference type="ChEBI" id="CHEBI:29950"/>
        <dbReference type="ChEBI" id="CHEBI:50058"/>
        <dbReference type="ChEBI" id="CHEBI:57930"/>
        <dbReference type="ChEBI" id="CHEBI:73316"/>
        <dbReference type="EC" id="1.17.4.1"/>
    </reaction>
</comment>
<organism evidence="11 12">
    <name type="scientific">Extensimonas vulgaris</name>
    <dbReference type="NCBI Taxonomy" id="1031594"/>
    <lineage>
        <taxon>Bacteria</taxon>
        <taxon>Pseudomonadati</taxon>
        <taxon>Pseudomonadota</taxon>
        <taxon>Betaproteobacteria</taxon>
        <taxon>Burkholderiales</taxon>
        <taxon>Comamonadaceae</taxon>
        <taxon>Extensimonas</taxon>
    </lineage>
</organism>
<dbReference type="CDD" id="cd00081">
    <property type="entry name" value="Hint"/>
    <property type="match status" value="1"/>
</dbReference>
<accession>A0A369ART4</accession>
<dbReference type="SUPFAM" id="SSF55608">
    <property type="entry name" value="Homing endonucleases"/>
    <property type="match status" value="1"/>
</dbReference>
<dbReference type="PRINTS" id="PR00379">
    <property type="entry name" value="INTEIN"/>
</dbReference>
<sequence>MKRDTLPPEPLPPQPISLDVLREKYLKPGENSVEDLYQRVARALASVEAPELRARYEKLFLANLHAGAIGAGRIMSAAGTDIQATLINCFVQPVGDCIQGVDEDGYPGIYEALREAAETMRRGGGVGYDFSRIRPRGAEVRATASLASGPCSYMNVFDQSCATVESAGARRGAQMGVLRIDHPDVREFITAKRTPGRWNNFNVSVAVTDAFMQAVEQDQPWELVHRARPSAALIAQGAYQRADGLWAYTRLPARTLWDSIMQSAYDFAEPGILFLDQIQRDNNLRYCETIEATNPCVTADTWVMTASGPAQVADLVGQPFSALVDGRAYRVQSQGFFKTGTKPVLRLQTREGYRLRLTADHRVRRVARKTRYSLEVEWTPAAQLAPGDEILLHDHRAAAGWEGPGTEAEGYLLGLLIGDGTLQEHKAVLSVWAPELRAVGNGSEGSVAYAASGAAGIMQAAQDAIQTLAHRADFTGFQRPIHARGEARLASGALCRLAQRQGACRTLGVDSEKAPQRDQFLPDSQPHSGAMGQEAGKKWAAAAHSQPTIPKSDRLPGMTPRRKTITPAMERQSSAFACGLLRGLFDADGSVQGSQEKGVSVRLAQSDLALLQTVQRMLLRLGMACTLYRERRPAAVRALPDGRGGMQHYATRSQHELVLSGDNLRVFAERIGFADTDKAARLQAALAGYSRALNRERFTATVESLADDGFEDVFDVTVADVHAFDANGLVVHNCGEQPLPPYGCCDLGPIILPRFVRHAFGFDGVPAFDFAAFEKAVALQVRALDNVLDLTWWPLPQQRAEAMAKRRIGVGFTGLGNTLSMLCLRYDAPEGREMAQRIATHMRDAAYAASVELAREKGAFPKFDAAGYLAEGTFASRLPAALQQAIRTHGIRNSHLLSIAPTGTVSLAFADNASNGIEPAFSWTYTRRKREADGSTSEYEVQDHAWRLYRALGGDVQALPAYFVSALEMSTAGHIAMMQAVQPLVDTAISKTVNIPADYPFDDFKGLYLQAWRAGLKGLATYRPNAILGAVLEAHEGSAQPAQAAPEKEAAATDPMRSVIESRPKGALSAVAEKLEYWTQEGHKTLYLVVSFLPVPTADGQGTVDRAIEFFMPVGQSGESQQWITSSMRLLSLAARGGFLERALRDMRKVAWDRGPVRLGSYEKADGTRVPMWHDSEVAAIAYAIQNILARRAAANASGTSATPDALQNADPPAGMPPVMLGKKCSECGAHAVIRKDGCDYCTQCGHIGACG</sequence>
<dbReference type="InterPro" id="IPR000788">
    <property type="entry name" value="RNR_lg_C"/>
</dbReference>
<evidence type="ECO:0000313" key="12">
    <source>
        <dbReference type="Proteomes" id="UP000252174"/>
    </source>
</evidence>
<dbReference type="GO" id="GO:0016539">
    <property type="term" value="P:intein-mediated protein splicing"/>
    <property type="evidence" value="ECO:0007669"/>
    <property type="project" value="InterPro"/>
</dbReference>
<evidence type="ECO:0000256" key="5">
    <source>
        <dbReference type="ARBA" id="ARBA00023002"/>
    </source>
</evidence>
<dbReference type="GO" id="GO:0009263">
    <property type="term" value="P:deoxyribonucleotide biosynthetic process"/>
    <property type="evidence" value="ECO:0007669"/>
    <property type="project" value="UniProtKB-KW"/>
</dbReference>
<dbReference type="InterPro" id="IPR004042">
    <property type="entry name" value="Intein_endonuc_central"/>
</dbReference>
<dbReference type="Pfam" id="PF00317">
    <property type="entry name" value="Ribonuc_red_lgN"/>
    <property type="match status" value="1"/>
</dbReference>
<keyword evidence="7" id="KW-0170">Cobalt</keyword>
<dbReference type="Gene3D" id="3.10.28.10">
    <property type="entry name" value="Homing endonucleases"/>
    <property type="match status" value="1"/>
</dbReference>
<evidence type="ECO:0000256" key="8">
    <source>
        <dbReference type="RuleBase" id="RU003410"/>
    </source>
</evidence>
<dbReference type="EMBL" id="QPJU01000003">
    <property type="protein sequence ID" value="RCX10174.1"/>
    <property type="molecule type" value="Genomic_DNA"/>
</dbReference>
<dbReference type="PROSITE" id="PS50819">
    <property type="entry name" value="INTEIN_ENDONUCLEASE"/>
    <property type="match status" value="1"/>
</dbReference>
<dbReference type="OrthoDB" id="9762933at2"/>
<dbReference type="PANTHER" id="PTHR43371:SF1">
    <property type="entry name" value="RIBONUCLEOSIDE-DIPHOSPHATE REDUCTASE"/>
    <property type="match status" value="1"/>
</dbReference>
<dbReference type="GO" id="GO:0031419">
    <property type="term" value="F:cobalamin binding"/>
    <property type="evidence" value="ECO:0007669"/>
    <property type="project" value="UniProtKB-KW"/>
</dbReference>
<dbReference type="AlphaFoldDB" id="A0A369ART4"/>
<dbReference type="GO" id="GO:0004748">
    <property type="term" value="F:ribonucleoside-diphosphate reductase activity, thioredoxin disulfide as acceptor"/>
    <property type="evidence" value="ECO:0007669"/>
    <property type="project" value="UniProtKB-EC"/>
</dbReference>
<dbReference type="InterPro" id="IPR013509">
    <property type="entry name" value="RNR_lsu_N"/>
</dbReference>
<dbReference type="Pfam" id="PF02867">
    <property type="entry name" value="Ribonuc_red_lgC"/>
    <property type="match status" value="1"/>
</dbReference>
<dbReference type="Proteomes" id="UP000252174">
    <property type="component" value="Unassembled WGS sequence"/>
</dbReference>
<name>A0A369ART4_9BURK</name>
<dbReference type="SUPFAM" id="SSF51998">
    <property type="entry name" value="PFL-like glycyl radical enzymes"/>
    <property type="match status" value="1"/>
</dbReference>
<dbReference type="RefSeq" id="WP_114482860.1">
    <property type="nucleotide sequence ID" value="NZ_QPJU01000003.1"/>
</dbReference>
<dbReference type="Pfam" id="PF14528">
    <property type="entry name" value="LAGLIDADG_3"/>
    <property type="match status" value="1"/>
</dbReference>
<dbReference type="Gene3D" id="3.20.70.20">
    <property type="match status" value="2"/>
</dbReference>
<protein>
    <recommendedName>
        <fullName evidence="8">Ribonucleoside-diphosphate reductase</fullName>
        <ecNumber evidence="8">1.17.4.1</ecNumber>
    </recommendedName>
</protein>
<evidence type="ECO:0000256" key="3">
    <source>
        <dbReference type="ARBA" id="ARBA00022813"/>
    </source>
</evidence>
<dbReference type="GO" id="GO:0005524">
    <property type="term" value="F:ATP binding"/>
    <property type="evidence" value="ECO:0007669"/>
    <property type="project" value="InterPro"/>
</dbReference>
<dbReference type="SMART" id="SM00306">
    <property type="entry name" value="HintN"/>
    <property type="match status" value="1"/>
</dbReference>
<keyword evidence="5 8" id="KW-0560">Oxidoreductase</keyword>
<dbReference type="PROSITE" id="PS50817">
    <property type="entry name" value="INTEIN_N_TER"/>
    <property type="match status" value="1"/>
</dbReference>
<dbReference type="NCBIfam" id="TIGR01443">
    <property type="entry name" value="intein_Cterm"/>
    <property type="match status" value="1"/>
</dbReference>
<dbReference type="Pfam" id="PF14890">
    <property type="entry name" value="Intein_splicing"/>
    <property type="match status" value="1"/>
</dbReference>
<reference evidence="11 12" key="1">
    <citation type="submission" date="2018-07" db="EMBL/GenBank/DDBJ databases">
        <title>Genomic Encyclopedia of Type Strains, Phase IV (KMG-IV): sequencing the most valuable type-strain genomes for metagenomic binning, comparative biology and taxonomic classification.</title>
        <authorList>
            <person name="Goeker M."/>
        </authorList>
    </citation>
    <scope>NUCLEOTIDE SEQUENCE [LARGE SCALE GENOMIC DNA]</scope>
    <source>
        <strain evidence="11 12">DSM 100911</strain>
    </source>
</reference>
<comment type="function">
    <text evidence="8">Provides the precursors necessary for DNA synthesis. Catalyzes the biosynthesis of deoxyribonucleotides from the corresponding ribonucleotides.</text>
</comment>
<evidence type="ECO:0000256" key="1">
    <source>
        <dbReference type="ARBA" id="ARBA00001922"/>
    </source>
</evidence>
<dbReference type="PANTHER" id="PTHR43371">
    <property type="entry name" value="VITAMIN B12-DEPENDENT RIBONUCLEOTIDE REDUCTASE"/>
    <property type="match status" value="1"/>
</dbReference>
<evidence type="ECO:0000256" key="9">
    <source>
        <dbReference type="SAM" id="MobiDB-lite"/>
    </source>
</evidence>
<dbReference type="InterPro" id="IPR006141">
    <property type="entry name" value="Intein_N"/>
</dbReference>
<dbReference type="PROSITE" id="PS50818">
    <property type="entry name" value="INTEIN_C_TER"/>
    <property type="match status" value="1"/>
</dbReference>